<name>A0ABD1ZIK1_9MARC</name>
<reference evidence="5 6" key="1">
    <citation type="submission" date="2024-09" db="EMBL/GenBank/DDBJ databases">
        <title>Chromosome-scale assembly of Riccia fluitans.</title>
        <authorList>
            <person name="Paukszto L."/>
            <person name="Sawicki J."/>
            <person name="Karawczyk K."/>
            <person name="Piernik-Szablinska J."/>
            <person name="Szczecinska M."/>
            <person name="Mazdziarz M."/>
        </authorList>
    </citation>
    <scope>NUCLEOTIDE SEQUENCE [LARGE SCALE GENOMIC DNA]</scope>
    <source>
        <strain evidence="5">Rf_01</strain>
        <tissue evidence="5">Aerial parts of the thallus</tissue>
    </source>
</reference>
<evidence type="ECO:0000256" key="1">
    <source>
        <dbReference type="ARBA" id="ARBA00022603"/>
    </source>
</evidence>
<proteinExistence type="predicted"/>
<dbReference type="GO" id="GO:0032259">
    <property type="term" value="P:methylation"/>
    <property type="evidence" value="ECO:0007669"/>
    <property type="project" value="UniProtKB-KW"/>
</dbReference>
<accession>A0ABD1ZIK1</accession>
<keyword evidence="2" id="KW-0808">Transferase</keyword>
<dbReference type="Pfam" id="PF00891">
    <property type="entry name" value="Methyltransf_2"/>
    <property type="match status" value="1"/>
</dbReference>
<dbReference type="PIRSF" id="PIRSF005739">
    <property type="entry name" value="O-mtase"/>
    <property type="match status" value="1"/>
</dbReference>
<dbReference type="AlphaFoldDB" id="A0ABD1ZIK1"/>
<dbReference type="Gene3D" id="3.40.50.150">
    <property type="entry name" value="Vaccinia Virus protein VP39"/>
    <property type="match status" value="1"/>
</dbReference>
<dbReference type="Proteomes" id="UP001605036">
    <property type="component" value="Unassembled WGS sequence"/>
</dbReference>
<keyword evidence="1" id="KW-0489">Methyltransferase</keyword>
<keyword evidence="3" id="KW-0949">S-adenosyl-L-methionine</keyword>
<dbReference type="InterPro" id="IPR016461">
    <property type="entry name" value="COMT-like"/>
</dbReference>
<dbReference type="SUPFAM" id="SSF53335">
    <property type="entry name" value="S-adenosyl-L-methionine-dependent methyltransferases"/>
    <property type="match status" value="1"/>
</dbReference>
<evidence type="ECO:0000256" key="3">
    <source>
        <dbReference type="ARBA" id="ARBA00022691"/>
    </source>
</evidence>
<gene>
    <name evidence="5" type="ORF">R1flu_018192</name>
</gene>
<dbReference type="Gene3D" id="1.10.10.10">
    <property type="entry name" value="Winged helix-like DNA-binding domain superfamily/Winged helix DNA-binding domain"/>
    <property type="match status" value="1"/>
</dbReference>
<protein>
    <recommendedName>
        <fullName evidence="4">O-methyltransferase C-terminal domain-containing protein</fullName>
    </recommendedName>
</protein>
<organism evidence="5 6">
    <name type="scientific">Riccia fluitans</name>
    <dbReference type="NCBI Taxonomy" id="41844"/>
    <lineage>
        <taxon>Eukaryota</taxon>
        <taxon>Viridiplantae</taxon>
        <taxon>Streptophyta</taxon>
        <taxon>Embryophyta</taxon>
        <taxon>Marchantiophyta</taxon>
        <taxon>Marchantiopsida</taxon>
        <taxon>Marchantiidae</taxon>
        <taxon>Marchantiales</taxon>
        <taxon>Ricciaceae</taxon>
        <taxon>Riccia</taxon>
    </lineage>
</organism>
<comment type="caution">
    <text evidence="5">The sequence shown here is derived from an EMBL/GenBank/DDBJ whole genome shotgun (WGS) entry which is preliminary data.</text>
</comment>
<dbReference type="PANTHER" id="PTHR11746">
    <property type="entry name" value="O-METHYLTRANSFERASE"/>
    <property type="match status" value="1"/>
</dbReference>
<evidence type="ECO:0000313" key="6">
    <source>
        <dbReference type="Proteomes" id="UP001605036"/>
    </source>
</evidence>
<dbReference type="PROSITE" id="PS51683">
    <property type="entry name" value="SAM_OMT_II"/>
    <property type="match status" value="1"/>
</dbReference>
<evidence type="ECO:0000313" key="5">
    <source>
        <dbReference type="EMBL" id="KAL2650064.1"/>
    </source>
</evidence>
<sequence length="361" mass="39912">MSTTMEEDSSWADASLLFGLPMAVRAALVLNVPRIIDSAFPTLALSAKQICEQVSKIHDRPASPLQLEKLMDWLSCNAIFSLTVEEDENGSKVKKYGHNPKSRCLSKDQIADGLLLFSAPEMVAMGPKAHEPVFSPNVPAFELVTGKFFYKYLADDAPETQRIYVRVLNGTSIQALKLLIEKYDEELKSLKGTVVDVGGQEGAISAGLAARYPQLKFVNLDLPEVIRRAPQIPRVEHIGGSFFDEVPPGNLLLVKFCLLNWNDENCLRILRNCREALAGQQGSGKLLIIDRIDRSLDTLNRDDDVSARTASAWSNFLSTLLLSEARTRTLEEFQGLALAAGFSKLEFVHNYPGLDLMEASI</sequence>
<dbReference type="SUPFAM" id="SSF46785">
    <property type="entry name" value="Winged helix' DNA-binding domain"/>
    <property type="match status" value="1"/>
</dbReference>
<dbReference type="InterPro" id="IPR036390">
    <property type="entry name" value="WH_DNA-bd_sf"/>
</dbReference>
<dbReference type="EMBL" id="JBHFFA010000001">
    <property type="protein sequence ID" value="KAL2650064.1"/>
    <property type="molecule type" value="Genomic_DNA"/>
</dbReference>
<evidence type="ECO:0000256" key="2">
    <source>
        <dbReference type="ARBA" id="ARBA00022679"/>
    </source>
</evidence>
<dbReference type="GO" id="GO:0008168">
    <property type="term" value="F:methyltransferase activity"/>
    <property type="evidence" value="ECO:0007669"/>
    <property type="project" value="UniProtKB-KW"/>
</dbReference>
<keyword evidence="6" id="KW-1185">Reference proteome</keyword>
<dbReference type="InterPro" id="IPR029063">
    <property type="entry name" value="SAM-dependent_MTases_sf"/>
</dbReference>
<dbReference type="InterPro" id="IPR036388">
    <property type="entry name" value="WH-like_DNA-bd_sf"/>
</dbReference>
<feature type="domain" description="O-methyltransferase C-terminal" evidence="4">
    <location>
        <begin position="141"/>
        <end position="343"/>
    </location>
</feature>
<evidence type="ECO:0000259" key="4">
    <source>
        <dbReference type="Pfam" id="PF00891"/>
    </source>
</evidence>
<dbReference type="InterPro" id="IPR001077">
    <property type="entry name" value="COMT_C"/>
</dbReference>